<name>A0A6N3BS58_9FIRM</name>
<comment type="subcellular location">
    <subcellularLocation>
        <location evidence="1">Membrane</location>
        <topology evidence="1">Multi-pass membrane protein</topology>
    </subcellularLocation>
</comment>
<accession>A0A6N3BS58</accession>
<evidence type="ECO:0000256" key="5">
    <source>
        <dbReference type="SAM" id="Phobius"/>
    </source>
</evidence>
<evidence type="ECO:0000256" key="1">
    <source>
        <dbReference type="ARBA" id="ARBA00004141"/>
    </source>
</evidence>
<evidence type="ECO:0000256" key="2">
    <source>
        <dbReference type="ARBA" id="ARBA00022692"/>
    </source>
</evidence>
<sequence>MNDIILFLKSLAPTETELQVGAVGGIVGPFIAYCLGWSNEVIFLFFLMTIDFFTGMAASIIEYSGLSSRKGLRGVLKKFVCLAVLAAVHRFEVHYGIGGPFLMFAYAFITNELVSILENARRSGINVPAGIDKILIRILEEKKDRLK</sequence>
<protein>
    <submittedName>
        <fullName evidence="6">Holin family protein</fullName>
    </submittedName>
</protein>
<evidence type="ECO:0000313" key="6">
    <source>
        <dbReference type="EMBL" id="VYU06985.1"/>
    </source>
</evidence>
<proteinExistence type="predicted"/>
<keyword evidence="4 5" id="KW-0472">Membrane</keyword>
<evidence type="ECO:0000256" key="3">
    <source>
        <dbReference type="ARBA" id="ARBA00022989"/>
    </source>
</evidence>
<dbReference type="NCBIfam" id="TIGR01593">
    <property type="entry name" value="holin_tox_secr"/>
    <property type="match status" value="1"/>
</dbReference>
<dbReference type="RefSeq" id="WP_422105752.1">
    <property type="nucleotide sequence ID" value="NZ_CACRUX010000047.1"/>
</dbReference>
<organism evidence="6">
    <name type="scientific">Veillonella ratti</name>
    <dbReference type="NCBI Taxonomy" id="103892"/>
    <lineage>
        <taxon>Bacteria</taxon>
        <taxon>Bacillati</taxon>
        <taxon>Bacillota</taxon>
        <taxon>Negativicutes</taxon>
        <taxon>Veillonellales</taxon>
        <taxon>Veillonellaceae</taxon>
        <taxon>Veillonella</taxon>
    </lineage>
</organism>
<gene>
    <name evidence="6" type="ORF">VRLFYP33_01168</name>
</gene>
<feature type="transmembrane region" description="Helical" evidence="5">
    <location>
        <begin position="97"/>
        <end position="117"/>
    </location>
</feature>
<keyword evidence="2 5" id="KW-0812">Transmembrane</keyword>
<dbReference type="GO" id="GO:0016020">
    <property type="term" value="C:membrane"/>
    <property type="evidence" value="ECO:0007669"/>
    <property type="project" value="UniProtKB-SubCell"/>
</dbReference>
<evidence type="ECO:0000256" key="4">
    <source>
        <dbReference type="ARBA" id="ARBA00023136"/>
    </source>
</evidence>
<keyword evidence="3 5" id="KW-1133">Transmembrane helix</keyword>
<dbReference type="EMBL" id="CACRUX010000047">
    <property type="protein sequence ID" value="VYU06985.1"/>
    <property type="molecule type" value="Genomic_DNA"/>
</dbReference>
<feature type="transmembrane region" description="Helical" evidence="5">
    <location>
        <begin position="41"/>
        <end position="63"/>
    </location>
</feature>
<dbReference type="InterPro" id="IPR006480">
    <property type="entry name" value="Phage_holin_4_1"/>
</dbReference>
<dbReference type="AlphaFoldDB" id="A0A6N3BS58"/>
<reference evidence="6" key="1">
    <citation type="submission" date="2019-11" db="EMBL/GenBank/DDBJ databases">
        <authorList>
            <person name="Feng L."/>
        </authorList>
    </citation>
    <scope>NUCLEOTIDE SEQUENCE</scope>
    <source>
        <strain evidence="6">VrattiLFYP33</strain>
    </source>
</reference>
<dbReference type="Pfam" id="PF05105">
    <property type="entry name" value="Phage_holin_4_1"/>
    <property type="match status" value="1"/>
</dbReference>